<gene>
    <name evidence="3" type="ORF">ACFQL7_19665</name>
</gene>
<keyword evidence="4" id="KW-1185">Reference proteome</keyword>
<dbReference type="Proteomes" id="UP001596417">
    <property type="component" value="Unassembled WGS sequence"/>
</dbReference>
<evidence type="ECO:0000259" key="2">
    <source>
        <dbReference type="Pfam" id="PF22725"/>
    </source>
</evidence>
<proteinExistence type="predicted"/>
<dbReference type="RefSeq" id="WP_248903620.1">
    <property type="nucleotide sequence ID" value="NZ_CP109979.1"/>
</dbReference>
<protein>
    <submittedName>
        <fullName evidence="3">Gfo/Idh/MocA family protein</fullName>
    </submittedName>
</protein>
<feature type="domain" description="GFO/IDH/MocA-like oxidoreductase" evidence="2">
    <location>
        <begin position="150"/>
        <end position="255"/>
    </location>
</feature>
<dbReference type="Pfam" id="PF01408">
    <property type="entry name" value="GFO_IDH_MocA"/>
    <property type="match status" value="1"/>
</dbReference>
<dbReference type="Pfam" id="PF22725">
    <property type="entry name" value="GFO_IDH_MocA_C3"/>
    <property type="match status" value="1"/>
</dbReference>
<dbReference type="PANTHER" id="PTHR43377">
    <property type="entry name" value="BILIVERDIN REDUCTASE A"/>
    <property type="match status" value="1"/>
</dbReference>
<dbReference type="SUPFAM" id="SSF55347">
    <property type="entry name" value="Glyceraldehyde-3-phosphate dehydrogenase-like, C-terminal domain"/>
    <property type="match status" value="1"/>
</dbReference>
<sequence length="342" mass="37761">MNGNGTLRLGIVGGGYIGRSVGGGFVDHPDATVAALTDIDEAVLDSTGEALGVSDAARYHEYESMLEEEQLDAVLVGTPHTLHYEQVLAAMDRDLHVLCDKPLTTDLDHARELRDRTRASDEVLMIGYQRHLNPSFGAVKERWEQNGLTPEWITAEISQDWIDRFNDTWRCNPDLSGGGYLYDTGSHLLDAILWTTGLTPTAVSAQMTFVDEERRVDDWADVTIAFEEGAKASVTTYGRTPCVREHIHVWDQEGSVYVDGVDWKPREMLEIDADSSEHSPAVNRSEQRTKAEAFIAAIRGEEPPAATAQDGLRVTAVTEAAYESAWNDGEWVDIDPADVVID</sequence>
<evidence type="ECO:0000259" key="1">
    <source>
        <dbReference type="Pfam" id="PF01408"/>
    </source>
</evidence>
<dbReference type="GeneID" id="76201562"/>
<name>A0ABD5YR74_9EURY</name>
<dbReference type="SUPFAM" id="SSF51735">
    <property type="entry name" value="NAD(P)-binding Rossmann-fold domains"/>
    <property type="match status" value="1"/>
</dbReference>
<dbReference type="PANTHER" id="PTHR43377:SF1">
    <property type="entry name" value="BILIVERDIN REDUCTASE A"/>
    <property type="match status" value="1"/>
</dbReference>
<dbReference type="Gene3D" id="3.30.360.10">
    <property type="entry name" value="Dihydrodipicolinate Reductase, domain 2"/>
    <property type="match status" value="1"/>
</dbReference>
<reference evidence="3 4" key="1">
    <citation type="journal article" date="2019" name="Int. J. Syst. Evol. Microbiol.">
        <title>The Global Catalogue of Microorganisms (GCM) 10K type strain sequencing project: providing services to taxonomists for standard genome sequencing and annotation.</title>
        <authorList>
            <consortium name="The Broad Institute Genomics Platform"/>
            <consortium name="The Broad Institute Genome Sequencing Center for Infectious Disease"/>
            <person name="Wu L."/>
            <person name="Ma J."/>
        </authorList>
    </citation>
    <scope>NUCLEOTIDE SEQUENCE [LARGE SCALE GENOMIC DNA]</scope>
    <source>
        <strain evidence="3 4">RDMS1</strain>
    </source>
</reference>
<dbReference type="EMBL" id="JBHTAX010000001">
    <property type="protein sequence ID" value="MFC7191781.1"/>
    <property type="molecule type" value="Genomic_DNA"/>
</dbReference>
<feature type="domain" description="Gfo/Idh/MocA-like oxidoreductase N-terminal" evidence="1">
    <location>
        <begin position="8"/>
        <end position="128"/>
    </location>
</feature>
<dbReference type="InterPro" id="IPR036291">
    <property type="entry name" value="NAD(P)-bd_dom_sf"/>
</dbReference>
<dbReference type="InterPro" id="IPR000683">
    <property type="entry name" value="Gfo/Idh/MocA-like_OxRdtase_N"/>
</dbReference>
<comment type="caution">
    <text evidence="3">The sequence shown here is derived from an EMBL/GenBank/DDBJ whole genome shotgun (WGS) entry which is preliminary data.</text>
</comment>
<accession>A0ABD5YR74</accession>
<evidence type="ECO:0000313" key="3">
    <source>
        <dbReference type="EMBL" id="MFC7191781.1"/>
    </source>
</evidence>
<dbReference type="Gene3D" id="3.40.50.720">
    <property type="entry name" value="NAD(P)-binding Rossmann-like Domain"/>
    <property type="match status" value="1"/>
</dbReference>
<dbReference type="InterPro" id="IPR055170">
    <property type="entry name" value="GFO_IDH_MocA-like_dom"/>
</dbReference>
<dbReference type="AlphaFoldDB" id="A0ABD5YR74"/>
<evidence type="ECO:0000313" key="4">
    <source>
        <dbReference type="Proteomes" id="UP001596417"/>
    </source>
</evidence>
<dbReference type="InterPro" id="IPR051450">
    <property type="entry name" value="Gfo/Idh/MocA_Oxidoreductases"/>
</dbReference>
<organism evidence="3 4">
    <name type="scientific">Halocatena marina</name>
    <dbReference type="NCBI Taxonomy" id="2934937"/>
    <lineage>
        <taxon>Archaea</taxon>
        <taxon>Methanobacteriati</taxon>
        <taxon>Methanobacteriota</taxon>
        <taxon>Stenosarchaea group</taxon>
        <taxon>Halobacteria</taxon>
        <taxon>Halobacteriales</taxon>
        <taxon>Natronomonadaceae</taxon>
        <taxon>Halocatena</taxon>
    </lineage>
</organism>